<dbReference type="AlphaFoldDB" id="A0A645GMX3"/>
<feature type="region of interest" description="Disordered" evidence="1">
    <location>
        <begin position="1"/>
        <end position="81"/>
    </location>
</feature>
<proteinExistence type="predicted"/>
<name>A0A645GMX3_9ZZZZ</name>
<accession>A0A645GMX3</accession>
<feature type="region of interest" description="Disordered" evidence="1">
    <location>
        <begin position="109"/>
        <end position="159"/>
    </location>
</feature>
<feature type="compositionally biased region" description="Basic and acidic residues" evidence="1">
    <location>
        <begin position="125"/>
        <end position="139"/>
    </location>
</feature>
<protein>
    <submittedName>
        <fullName evidence="2">Uncharacterized protein</fullName>
    </submittedName>
</protein>
<comment type="caution">
    <text evidence="2">The sequence shown here is derived from an EMBL/GenBank/DDBJ whole genome shotgun (WGS) entry which is preliminary data.</text>
</comment>
<gene>
    <name evidence="2" type="ORF">SDC9_175524</name>
</gene>
<evidence type="ECO:0000313" key="2">
    <source>
        <dbReference type="EMBL" id="MPN28085.1"/>
    </source>
</evidence>
<evidence type="ECO:0000256" key="1">
    <source>
        <dbReference type="SAM" id="MobiDB-lite"/>
    </source>
</evidence>
<feature type="compositionally biased region" description="Low complexity" evidence="1">
    <location>
        <begin position="47"/>
        <end position="60"/>
    </location>
</feature>
<sequence length="159" mass="16307">MPSGRQGQGDREDRQERDRPADQAGPGQPPGDQPEDAGHGRVRHQRAQVALLAARLQPLRGGVEGEVADQPEQPEDKGVRSALAVPEALPGAEEPGDRHHRPGAVLVRHPAAGPVPAGAGVGAGGDERAHPAIKPDEAWRNVGGLSATGSSVTGPGRCG</sequence>
<organism evidence="2">
    <name type="scientific">bioreactor metagenome</name>
    <dbReference type="NCBI Taxonomy" id="1076179"/>
    <lineage>
        <taxon>unclassified sequences</taxon>
        <taxon>metagenomes</taxon>
        <taxon>ecological metagenomes</taxon>
    </lineage>
</organism>
<feature type="compositionally biased region" description="Basic and acidic residues" evidence="1">
    <location>
        <begin position="8"/>
        <end position="21"/>
    </location>
</feature>
<reference evidence="2" key="1">
    <citation type="submission" date="2019-08" db="EMBL/GenBank/DDBJ databases">
        <authorList>
            <person name="Kucharzyk K."/>
            <person name="Murdoch R.W."/>
            <person name="Higgins S."/>
            <person name="Loffler F."/>
        </authorList>
    </citation>
    <scope>NUCLEOTIDE SEQUENCE</scope>
</reference>
<dbReference type="EMBL" id="VSSQ01078221">
    <property type="protein sequence ID" value="MPN28085.1"/>
    <property type="molecule type" value="Genomic_DNA"/>
</dbReference>